<dbReference type="Proteomes" id="UP000439903">
    <property type="component" value="Unassembled WGS sequence"/>
</dbReference>
<reference evidence="2 3" key="1">
    <citation type="journal article" date="2019" name="Environ. Microbiol.">
        <title>At the nexus of three kingdoms: the genome of the mycorrhizal fungus Gigaspora margarita provides insights into plant, endobacterial and fungal interactions.</title>
        <authorList>
            <person name="Venice F."/>
            <person name="Ghignone S."/>
            <person name="Salvioli di Fossalunga A."/>
            <person name="Amselem J."/>
            <person name="Novero M."/>
            <person name="Xianan X."/>
            <person name="Sedzielewska Toro K."/>
            <person name="Morin E."/>
            <person name="Lipzen A."/>
            <person name="Grigoriev I.V."/>
            <person name="Henrissat B."/>
            <person name="Martin F.M."/>
            <person name="Bonfante P."/>
        </authorList>
    </citation>
    <scope>NUCLEOTIDE SEQUENCE [LARGE SCALE GENOMIC DNA]</scope>
    <source>
        <strain evidence="2 3">BEG34</strain>
    </source>
</reference>
<evidence type="ECO:0000313" key="3">
    <source>
        <dbReference type="Proteomes" id="UP000439903"/>
    </source>
</evidence>
<organism evidence="2 3">
    <name type="scientific">Gigaspora margarita</name>
    <dbReference type="NCBI Taxonomy" id="4874"/>
    <lineage>
        <taxon>Eukaryota</taxon>
        <taxon>Fungi</taxon>
        <taxon>Fungi incertae sedis</taxon>
        <taxon>Mucoromycota</taxon>
        <taxon>Glomeromycotina</taxon>
        <taxon>Glomeromycetes</taxon>
        <taxon>Diversisporales</taxon>
        <taxon>Gigasporaceae</taxon>
        <taxon>Gigaspora</taxon>
    </lineage>
</organism>
<proteinExistence type="predicted"/>
<protein>
    <submittedName>
        <fullName evidence="2">Uncharacterized protein</fullName>
    </submittedName>
</protein>
<evidence type="ECO:0000313" key="2">
    <source>
        <dbReference type="EMBL" id="KAF0528274.1"/>
    </source>
</evidence>
<sequence length="93" mass="10044">MLQTKSKYFTKSEFEIRVILVLPNMQIFEISDKIPARKLNCNGAPVFTNHQSPTSIGETGETGDTDKTGNIGETSNTGETSDTGDTGNTTICV</sequence>
<feature type="compositionally biased region" description="Polar residues" evidence="1">
    <location>
        <begin position="71"/>
        <end position="93"/>
    </location>
</feature>
<dbReference type="AlphaFoldDB" id="A0A8H4EP93"/>
<accession>A0A8H4EP93</accession>
<feature type="region of interest" description="Disordered" evidence="1">
    <location>
        <begin position="46"/>
        <end position="93"/>
    </location>
</feature>
<name>A0A8H4EP93_GIGMA</name>
<keyword evidence="3" id="KW-1185">Reference proteome</keyword>
<evidence type="ECO:0000256" key="1">
    <source>
        <dbReference type="SAM" id="MobiDB-lite"/>
    </source>
</evidence>
<dbReference type="EMBL" id="WTPW01000269">
    <property type="protein sequence ID" value="KAF0528274.1"/>
    <property type="molecule type" value="Genomic_DNA"/>
</dbReference>
<gene>
    <name evidence="2" type="ORF">F8M41_013189</name>
</gene>
<comment type="caution">
    <text evidence="2">The sequence shown here is derived from an EMBL/GenBank/DDBJ whole genome shotgun (WGS) entry which is preliminary data.</text>
</comment>